<proteinExistence type="predicted"/>
<evidence type="ECO:0008006" key="3">
    <source>
        <dbReference type="Google" id="ProtNLM"/>
    </source>
</evidence>
<sequence>MRPYKYALVCEQLRIEDTRQNSAQLFSMMNSQTWFIVKLADGHCQIVSDEQVNIEPDAEAKERWGPFPSQAEAIARRVGLIRAGKCQPM</sequence>
<dbReference type="EMBL" id="RSCK01000030">
    <property type="protein sequence ID" value="RUT11134.1"/>
    <property type="molecule type" value="Genomic_DNA"/>
</dbReference>
<evidence type="ECO:0000313" key="2">
    <source>
        <dbReference type="Proteomes" id="UP000282574"/>
    </source>
</evidence>
<gene>
    <name evidence="1" type="ORF">DSM107010_35280</name>
</gene>
<name>A0AB37UIG1_9CYAN</name>
<reference evidence="1 2" key="1">
    <citation type="journal article" date="2019" name="Genome Biol. Evol.">
        <title>Day and night: Metabolic profiles and evolutionary relationships of six axenic non-marine cyanobacteria.</title>
        <authorList>
            <person name="Will S.E."/>
            <person name="Henke P."/>
            <person name="Boedeker C."/>
            <person name="Huang S."/>
            <person name="Brinkmann H."/>
            <person name="Rohde M."/>
            <person name="Jarek M."/>
            <person name="Friedl T."/>
            <person name="Seufert S."/>
            <person name="Schumacher M."/>
            <person name="Overmann J."/>
            <person name="Neumann-Schaal M."/>
            <person name="Petersen J."/>
        </authorList>
    </citation>
    <scope>NUCLEOTIDE SEQUENCE [LARGE SCALE GENOMIC DNA]</scope>
    <source>
        <strain evidence="1 2">SAG 39.79</strain>
    </source>
</reference>
<organism evidence="1 2">
    <name type="scientific">Chroococcidiopsis cubana SAG 39.79</name>
    <dbReference type="NCBI Taxonomy" id="388085"/>
    <lineage>
        <taxon>Bacteria</taxon>
        <taxon>Bacillati</taxon>
        <taxon>Cyanobacteriota</taxon>
        <taxon>Cyanophyceae</taxon>
        <taxon>Chroococcidiopsidales</taxon>
        <taxon>Chroococcidiopsidaceae</taxon>
        <taxon>Chroococcidiopsis</taxon>
    </lineage>
</organism>
<dbReference type="AlphaFoldDB" id="A0AB37UIG1"/>
<comment type="caution">
    <text evidence="1">The sequence shown here is derived from an EMBL/GenBank/DDBJ whole genome shotgun (WGS) entry which is preliminary data.</text>
</comment>
<evidence type="ECO:0000313" key="1">
    <source>
        <dbReference type="EMBL" id="RUT11134.1"/>
    </source>
</evidence>
<protein>
    <recommendedName>
        <fullName evidence="3">DDE transposase family protein</fullName>
    </recommendedName>
</protein>
<accession>A0AB37UIG1</accession>
<dbReference type="Proteomes" id="UP000282574">
    <property type="component" value="Unassembled WGS sequence"/>
</dbReference>
<keyword evidence="2" id="KW-1185">Reference proteome</keyword>